<dbReference type="Pfam" id="PF01018">
    <property type="entry name" value="GTP1_OBG"/>
    <property type="match status" value="1"/>
</dbReference>
<dbReference type="InterPro" id="IPR027417">
    <property type="entry name" value="P-loop_NTPase"/>
</dbReference>
<reference evidence="6" key="1">
    <citation type="submission" date="2022-11" db="UniProtKB">
        <authorList>
            <consortium name="WormBaseParasite"/>
        </authorList>
    </citation>
    <scope>IDENTIFICATION</scope>
</reference>
<dbReference type="PRINTS" id="PR00326">
    <property type="entry name" value="GTP1OBG"/>
</dbReference>
<dbReference type="InterPro" id="IPR006169">
    <property type="entry name" value="GTP1_OBG_dom"/>
</dbReference>
<evidence type="ECO:0000259" key="3">
    <source>
        <dbReference type="PROSITE" id="PS51710"/>
    </source>
</evidence>
<dbReference type="Gene3D" id="3.40.50.300">
    <property type="entry name" value="P-loop containing nucleotide triphosphate hydrolases"/>
    <property type="match status" value="1"/>
</dbReference>
<dbReference type="InterPro" id="IPR031167">
    <property type="entry name" value="G_OBG"/>
</dbReference>
<dbReference type="GO" id="GO:0003924">
    <property type="term" value="F:GTPase activity"/>
    <property type="evidence" value="ECO:0007669"/>
    <property type="project" value="InterPro"/>
</dbReference>
<dbReference type="InterPro" id="IPR006073">
    <property type="entry name" value="GTP-bd"/>
</dbReference>
<dbReference type="GO" id="GO:0005739">
    <property type="term" value="C:mitochondrion"/>
    <property type="evidence" value="ECO:0007669"/>
    <property type="project" value="TreeGrafter"/>
</dbReference>
<name>A0A914Z630_9BILA</name>
<dbReference type="Gene3D" id="2.70.210.12">
    <property type="entry name" value="GTP1/OBG domain"/>
    <property type="match status" value="1"/>
</dbReference>
<dbReference type="InterPro" id="IPR045086">
    <property type="entry name" value="OBG_GTPase"/>
</dbReference>
<dbReference type="GO" id="GO:0042254">
    <property type="term" value="P:ribosome biogenesis"/>
    <property type="evidence" value="ECO:0007669"/>
    <property type="project" value="UniProtKB-UniRule"/>
</dbReference>
<keyword evidence="1" id="KW-0547">Nucleotide-binding</keyword>
<feature type="domain" description="Obg" evidence="4">
    <location>
        <begin position="21"/>
        <end position="159"/>
    </location>
</feature>
<evidence type="ECO:0000256" key="2">
    <source>
        <dbReference type="ARBA" id="ARBA00023134"/>
    </source>
</evidence>
<dbReference type="CDD" id="cd01898">
    <property type="entry name" value="Obg"/>
    <property type="match status" value="1"/>
</dbReference>
<dbReference type="Pfam" id="PF01926">
    <property type="entry name" value="MMR_HSR1"/>
    <property type="match status" value="1"/>
</dbReference>
<feature type="domain" description="OBG-type G" evidence="3">
    <location>
        <begin position="160"/>
        <end position="365"/>
    </location>
</feature>
<dbReference type="PROSITE" id="PS51710">
    <property type="entry name" value="G_OBG"/>
    <property type="match status" value="1"/>
</dbReference>
<dbReference type="InterPro" id="IPR036726">
    <property type="entry name" value="GTP1_OBG_dom_sf"/>
</dbReference>
<keyword evidence="5" id="KW-1185">Reference proteome</keyword>
<dbReference type="GO" id="GO:0005525">
    <property type="term" value="F:GTP binding"/>
    <property type="evidence" value="ECO:0007669"/>
    <property type="project" value="UniProtKB-KW"/>
</dbReference>
<dbReference type="Proteomes" id="UP000887577">
    <property type="component" value="Unplaced"/>
</dbReference>
<proteinExistence type="predicted"/>
<evidence type="ECO:0000259" key="4">
    <source>
        <dbReference type="PROSITE" id="PS51883"/>
    </source>
</evidence>
<dbReference type="PANTHER" id="PTHR11702">
    <property type="entry name" value="DEVELOPMENTALLY REGULATED GTP-BINDING PROTEIN-RELATED"/>
    <property type="match status" value="1"/>
</dbReference>
<evidence type="ECO:0000313" key="6">
    <source>
        <dbReference type="WBParaSite" id="PSU_v2.g570.t1"/>
    </source>
</evidence>
<dbReference type="SUPFAM" id="SSF82051">
    <property type="entry name" value="Obg GTP-binding protein N-terminal domain"/>
    <property type="match status" value="1"/>
</dbReference>
<accession>A0A914Z630</accession>
<dbReference type="PROSITE" id="PS51883">
    <property type="entry name" value="OBG"/>
    <property type="match status" value="1"/>
</dbReference>
<dbReference type="AlphaFoldDB" id="A0A914Z630"/>
<dbReference type="SUPFAM" id="SSF52540">
    <property type="entry name" value="P-loop containing nucleoside triphosphate hydrolases"/>
    <property type="match status" value="1"/>
</dbReference>
<organism evidence="5 6">
    <name type="scientific">Panagrolaimus superbus</name>
    <dbReference type="NCBI Taxonomy" id="310955"/>
    <lineage>
        <taxon>Eukaryota</taxon>
        <taxon>Metazoa</taxon>
        <taxon>Ecdysozoa</taxon>
        <taxon>Nematoda</taxon>
        <taxon>Chromadorea</taxon>
        <taxon>Rhabditida</taxon>
        <taxon>Tylenchina</taxon>
        <taxon>Panagrolaimomorpha</taxon>
        <taxon>Panagrolaimoidea</taxon>
        <taxon>Panagrolaimidae</taxon>
        <taxon>Panagrolaimus</taxon>
    </lineage>
</organism>
<sequence length="387" mass="43127">MFLSRLRYTVNGAKKFGDSSVIDKDLLRLSIHAGSGGQGLPRYNGVGGDGGNVYLLPRRKMKFSQVFNSFYNKKRQLLAEHGSSSNQLTLIGKHGKHEVLQVPLGSECIDEVTRKLICRCTVPNQSILVAKGGKGGCAANEYKGQKGERLVMGLHMKLQPNMGLVGFPNAGKSTLLKALAPEKKSIKIAPYPFTTTKPQMIDVRFNEFTGEQKEDRFSLSCADLPGLIEGAAENRGKGHAFLKHLEYSDMLVFVIDVHGFQLSANLNDIFRTPLETIALLNKELEAYDRKLVKKPCVLVLNKIDLPDGEKRAEEIETVVKSEWHKKLPSHLKPIFPIHFRGIIKTSAKNGEIGSLKRLLQKIYEELHPLQSMSFDEEFEEKSGSILL</sequence>
<evidence type="ECO:0000313" key="5">
    <source>
        <dbReference type="Proteomes" id="UP000887577"/>
    </source>
</evidence>
<dbReference type="WBParaSite" id="PSU_v2.g570.t1">
    <property type="protein sequence ID" value="PSU_v2.g570.t1"/>
    <property type="gene ID" value="PSU_v2.g570"/>
</dbReference>
<evidence type="ECO:0000256" key="1">
    <source>
        <dbReference type="ARBA" id="ARBA00022741"/>
    </source>
</evidence>
<keyword evidence="2" id="KW-0342">GTP-binding</keyword>
<protein>
    <submittedName>
        <fullName evidence="6">GTP-binding protein</fullName>
    </submittedName>
</protein>
<dbReference type="PANTHER" id="PTHR11702:SF43">
    <property type="entry name" value="GTP-BINDING PROTEIN 10"/>
    <property type="match status" value="1"/>
</dbReference>